<feature type="transmembrane region" description="Helical" evidence="1">
    <location>
        <begin position="35"/>
        <end position="55"/>
    </location>
</feature>
<comment type="caution">
    <text evidence="2">The sequence shown here is derived from an EMBL/GenBank/DDBJ whole genome shotgun (WGS) entry which is preliminary data.</text>
</comment>
<keyword evidence="1" id="KW-0812">Transmembrane</keyword>
<dbReference type="Pfam" id="PF14036">
    <property type="entry name" value="YlaH"/>
    <property type="match status" value="1"/>
</dbReference>
<evidence type="ECO:0000256" key="1">
    <source>
        <dbReference type="SAM" id="Phobius"/>
    </source>
</evidence>
<evidence type="ECO:0008006" key="4">
    <source>
        <dbReference type="Google" id="ProtNLM"/>
    </source>
</evidence>
<keyword evidence="1" id="KW-0472">Membrane</keyword>
<accession>A0A559JL12</accession>
<dbReference type="RefSeq" id="WP_144701237.1">
    <property type="nucleotide sequence ID" value="NZ_VNJJ01000005.1"/>
</dbReference>
<dbReference type="EMBL" id="VNJJ01000005">
    <property type="protein sequence ID" value="TVY00559.1"/>
    <property type="molecule type" value="Genomic_DNA"/>
</dbReference>
<proteinExistence type="predicted"/>
<name>A0A559JL12_9BACL</name>
<gene>
    <name evidence="2" type="ORF">FPZ45_11090</name>
</gene>
<sequence length="100" mass="11638">MQMWFHDHPVISYLLIVACTIYIFNSVFRMGKLPLLKEILVHVVLAIGCLVLLLLQLDKLPIIQCMAVAVAMMALLRMRQMYDKRKTYRNNKKDSSSRVN</sequence>
<reference evidence="2 3" key="1">
    <citation type="submission" date="2019-07" db="EMBL/GenBank/DDBJ databases">
        <authorList>
            <person name="Kim J."/>
        </authorList>
    </citation>
    <scope>NUCLEOTIDE SEQUENCE [LARGE SCALE GENOMIC DNA]</scope>
    <source>
        <strain evidence="2 3">G13</strain>
    </source>
</reference>
<protein>
    <recommendedName>
        <fullName evidence="4">YlaH-like protein</fullName>
    </recommendedName>
</protein>
<dbReference type="InterPro" id="IPR025620">
    <property type="entry name" value="YlaH"/>
</dbReference>
<feature type="transmembrane region" description="Helical" evidence="1">
    <location>
        <begin position="12"/>
        <end position="28"/>
    </location>
</feature>
<keyword evidence="3" id="KW-1185">Reference proteome</keyword>
<evidence type="ECO:0000313" key="2">
    <source>
        <dbReference type="EMBL" id="TVY00559.1"/>
    </source>
</evidence>
<dbReference type="OrthoDB" id="2665181at2"/>
<keyword evidence="1" id="KW-1133">Transmembrane helix</keyword>
<feature type="transmembrane region" description="Helical" evidence="1">
    <location>
        <begin position="61"/>
        <end position="78"/>
    </location>
</feature>
<organism evidence="2 3">
    <name type="scientific">Cohnella terricola</name>
    <dbReference type="NCBI Taxonomy" id="1289167"/>
    <lineage>
        <taxon>Bacteria</taxon>
        <taxon>Bacillati</taxon>
        <taxon>Bacillota</taxon>
        <taxon>Bacilli</taxon>
        <taxon>Bacillales</taxon>
        <taxon>Paenibacillaceae</taxon>
        <taxon>Cohnella</taxon>
    </lineage>
</organism>
<dbReference type="AlphaFoldDB" id="A0A559JL12"/>
<evidence type="ECO:0000313" key="3">
    <source>
        <dbReference type="Proteomes" id="UP000316330"/>
    </source>
</evidence>
<dbReference type="Proteomes" id="UP000316330">
    <property type="component" value="Unassembled WGS sequence"/>
</dbReference>